<evidence type="ECO:0000313" key="4">
    <source>
        <dbReference type="Proteomes" id="UP000652013"/>
    </source>
</evidence>
<evidence type="ECO:0000313" key="3">
    <source>
        <dbReference type="EMBL" id="GIJ04592.1"/>
    </source>
</evidence>
<organism evidence="3 4">
    <name type="scientific">Spirilliplanes yamanashiensis</name>
    <dbReference type="NCBI Taxonomy" id="42233"/>
    <lineage>
        <taxon>Bacteria</taxon>
        <taxon>Bacillati</taxon>
        <taxon>Actinomycetota</taxon>
        <taxon>Actinomycetes</taxon>
        <taxon>Micromonosporales</taxon>
        <taxon>Micromonosporaceae</taxon>
        <taxon>Spirilliplanes</taxon>
    </lineage>
</organism>
<dbReference type="EMBL" id="BOOY01000028">
    <property type="protein sequence ID" value="GIJ04592.1"/>
    <property type="molecule type" value="Genomic_DNA"/>
</dbReference>
<dbReference type="Pfam" id="PF08327">
    <property type="entry name" value="AHSA1"/>
    <property type="match status" value="1"/>
</dbReference>
<dbReference type="AlphaFoldDB" id="A0A8J3YB58"/>
<proteinExistence type="inferred from homology"/>
<evidence type="ECO:0000256" key="1">
    <source>
        <dbReference type="ARBA" id="ARBA00006817"/>
    </source>
</evidence>
<sequence length="204" mass="21253">MIDIVRELQAIHRSVARLPAGDSETVSVVLRRVYPAAAADVWDAVTDPDRLKRWFFPISGELKEGGAFQLEGNAGGDILTCDPPRHLRVTFGGPASVVDLRLTGDGADTTLELEHTVPIEMAGSGAGALFVGPGWDGGLLALGLFLRGEVADDPVAAANSAEGVAFAKQSTETWAEVVAASGTATAEEIEGIRAMALGQYAPEA</sequence>
<comment type="similarity">
    <text evidence="1">Belongs to the AHA1 family.</text>
</comment>
<accession>A0A8J3YB58</accession>
<gene>
    <name evidence="3" type="ORF">Sya03_39440</name>
</gene>
<keyword evidence="4" id="KW-1185">Reference proteome</keyword>
<reference evidence="3" key="1">
    <citation type="submission" date="2021-01" db="EMBL/GenBank/DDBJ databases">
        <title>Whole genome shotgun sequence of Spirilliplanes yamanashiensis NBRC 15828.</title>
        <authorList>
            <person name="Komaki H."/>
            <person name="Tamura T."/>
        </authorList>
    </citation>
    <scope>NUCLEOTIDE SEQUENCE</scope>
    <source>
        <strain evidence="3">NBRC 15828</strain>
    </source>
</reference>
<name>A0A8J3YB58_9ACTN</name>
<protein>
    <submittedName>
        <fullName evidence="3">Activator of HSP90 ATPase</fullName>
    </submittedName>
</protein>
<dbReference type="RefSeq" id="WP_203939814.1">
    <property type="nucleotide sequence ID" value="NZ_BAAAGJ010000005.1"/>
</dbReference>
<dbReference type="SUPFAM" id="SSF55961">
    <property type="entry name" value="Bet v1-like"/>
    <property type="match status" value="1"/>
</dbReference>
<evidence type="ECO:0000259" key="2">
    <source>
        <dbReference type="Pfam" id="PF08327"/>
    </source>
</evidence>
<dbReference type="Gene3D" id="3.30.530.20">
    <property type="match status" value="1"/>
</dbReference>
<dbReference type="Proteomes" id="UP000652013">
    <property type="component" value="Unassembled WGS sequence"/>
</dbReference>
<feature type="domain" description="Activator of Hsp90 ATPase homologue 1/2-like C-terminal" evidence="2">
    <location>
        <begin position="36"/>
        <end position="120"/>
    </location>
</feature>
<dbReference type="InterPro" id="IPR023393">
    <property type="entry name" value="START-like_dom_sf"/>
</dbReference>
<dbReference type="InterPro" id="IPR013538">
    <property type="entry name" value="ASHA1/2-like_C"/>
</dbReference>
<comment type="caution">
    <text evidence="3">The sequence shown here is derived from an EMBL/GenBank/DDBJ whole genome shotgun (WGS) entry which is preliminary data.</text>
</comment>